<gene>
    <name evidence="2" type="ORF">A2591_04200</name>
</gene>
<protein>
    <recommendedName>
        <fullName evidence="4">Metal-dependent hydrolase</fullName>
    </recommendedName>
</protein>
<dbReference type="InterPro" id="IPR003226">
    <property type="entry name" value="MYG1_exonuclease"/>
</dbReference>
<organism evidence="2 3">
    <name type="scientific">Candidatus Yonathbacteria bacterium RIFOXYD1_FULL_52_36</name>
    <dbReference type="NCBI Taxonomy" id="1802730"/>
    <lineage>
        <taxon>Bacteria</taxon>
        <taxon>Candidatus Yonathiibacteriota</taxon>
    </lineage>
</organism>
<name>A0A1G2SLH4_9BACT</name>
<dbReference type="STRING" id="1802730.A2591_04200"/>
<dbReference type="AlphaFoldDB" id="A0A1G2SLH4"/>
<dbReference type="Proteomes" id="UP000178168">
    <property type="component" value="Unassembled WGS sequence"/>
</dbReference>
<evidence type="ECO:0000313" key="3">
    <source>
        <dbReference type="Proteomes" id="UP000178168"/>
    </source>
</evidence>
<sequence>MKVVTHSGDFHADEVLAVATLSLFYGRENLLIIRSRDPEVIAAADSAVDVGYVYDPARLRFDHHQEGGAGTHENGIPYSSFGLVWKEYGERLSGSVEAARVIEEKVAYPIDAADNAIEVFTQVRSDAFPYLFHNMVSALRPTWKESFEGIRTFDQGFFEALSIAEHILRREITIAAHLQEGLSHISAAYETSPDRRILLIDGDYPVDSVAHKYPEVLFVVKPDKQNTDIWKVRTVRENLHSFMNRKDLPAAWAGKTYDALREITGVTDAVYCHTKRFIATARSKEGALELAHIATEHP</sequence>
<comment type="caution">
    <text evidence="2">The sequence shown here is derived from an EMBL/GenBank/DDBJ whole genome shotgun (WGS) entry which is preliminary data.</text>
</comment>
<evidence type="ECO:0000256" key="1">
    <source>
        <dbReference type="ARBA" id="ARBA00010105"/>
    </source>
</evidence>
<evidence type="ECO:0000313" key="2">
    <source>
        <dbReference type="EMBL" id="OHA85907.1"/>
    </source>
</evidence>
<dbReference type="PANTHER" id="PTHR11215:SF1">
    <property type="entry name" value="MYG1 EXONUCLEASE"/>
    <property type="match status" value="1"/>
</dbReference>
<reference evidence="2 3" key="1">
    <citation type="journal article" date="2016" name="Nat. Commun.">
        <title>Thousands of microbial genomes shed light on interconnected biogeochemical processes in an aquifer system.</title>
        <authorList>
            <person name="Anantharaman K."/>
            <person name="Brown C.T."/>
            <person name="Hug L.A."/>
            <person name="Sharon I."/>
            <person name="Castelle C.J."/>
            <person name="Probst A.J."/>
            <person name="Thomas B.C."/>
            <person name="Singh A."/>
            <person name="Wilkins M.J."/>
            <person name="Karaoz U."/>
            <person name="Brodie E.L."/>
            <person name="Williams K.H."/>
            <person name="Hubbard S.S."/>
            <person name="Banfield J.F."/>
        </authorList>
    </citation>
    <scope>NUCLEOTIDE SEQUENCE [LARGE SCALE GENOMIC DNA]</scope>
</reference>
<comment type="similarity">
    <text evidence="1">Belongs to the MYG1 family.</text>
</comment>
<dbReference type="EMBL" id="MHUZ01000013">
    <property type="protein sequence ID" value="OHA85907.1"/>
    <property type="molecule type" value="Genomic_DNA"/>
</dbReference>
<accession>A0A1G2SLH4</accession>
<dbReference type="Pfam" id="PF03690">
    <property type="entry name" value="MYG1_exonuc"/>
    <property type="match status" value="1"/>
</dbReference>
<evidence type="ECO:0008006" key="4">
    <source>
        <dbReference type="Google" id="ProtNLM"/>
    </source>
</evidence>
<proteinExistence type="inferred from homology"/>
<dbReference type="PANTHER" id="PTHR11215">
    <property type="entry name" value="METAL DEPENDENT HYDROLASE - RELATED"/>
    <property type="match status" value="1"/>
</dbReference>
<dbReference type="GO" id="GO:0005737">
    <property type="term" value="C:cytoplasm"/>
    <property type="evidence" value="ECO:0007669"/>
    <property type="project" value="TreeGrafter"/>
</dbReference>